<reference evidence="1" key="1">
    <citation type="journal article" date="2015" name="Nature">
        <title>Complex archaea that bridge the gap between prokaryotes and eukaryotes.</title>
        <authorList>
            <person name="Spang A."/>
            <person name="Saw J.H."/>
            <person name="Jorgensen S.L."/>
            <person name="Zaremba-Niedzwiedzka K."/>
            <person name="Martijn J."/>
            <person name="Lind A.E."/>
            <person name="van Eijk R."/>
            <person name="Schleper C."/>
            <person name="Guy L."/>
            <person name="Ettema T.J."/>
        </authorList>
    </citation>
    <scope>NUCLEOTIDE SEQUENCE</scope>
</reference>
<sequence>MTIARITDAYVRHYSDNRQTTAYVEWVGTNGGKGRTEGNLYPCPHEVLGIHMTALFTRANREGIAIRGETW</sequence>
<comment type="caution">
    <text evidence="1">The sequence shown here is derived from an EMBL/GenBank/DDBJ whole genome shotgun (WGS) entry which is preliminary data.</text>
</comment>
<protein>
    <submittedName>
        <fullName evidence="1">Uncharacterized protein</fullName>
    </submittedName>
</protein>
<dbReference type="AlphaFoldDB" id="A0A0F9EL24"/>
<organism evidence="1">
    <name type="scientific">marine sediment metagenome</name>
    <dbReference type="NCBI Taxonomy" id="412755"/>
    <lineage>
        <taxon>unclassified sequences</taxon>
        <taxon>metagenomes</taxon>
        <taxon>ecological metagenomes</taxon>
    </lineage>
</organism>
<name>A0A0F9EL24_9ZZZZ</name>
<dbReference type="EMBL" id="LAZR01034330">
    <property type="protein sequence ID" value="KKL45600.1"/>
    <property type="molecule type" value="Genomic_DNA"/>
</dbReference>
<accession>A0A0F9EL24</accession>
<evidence type="ECO:0000313" key="1">
    <source>
        <dbReference type="EMBL" id="KKL45600.1"/>
    </source>
</evidence>
<gene>
    <name evidence="1" type="ORF">LCGC14_2353970</name>
</gene>
<proteinExistence type="predicted"/>